<evidence type="ECO:0000256" key="2">
    <source>
        <dbReference type="ARBA" id="ARBA00010742"/>
    </source>
</evidence>
<dbReference type="GO" id="GO:0016020">
    <property type="term" value="C:membrane"/>
    <property type="evidence" value="ECO:0007669"/>
    <property type="project" value="InterPro"/>
</dbReference>
<keyword evidence="3" id="KW-0813">Transport</keyword>
<evidence type="ECO:0000256" key="3">
    <source>
        <dbReference type="ARBA" id="ARBA00022448"/>
    </source>
</evidence>
<dbReference type="NCBIfam" id="TIGR01728">
    <property type="entry name" value="SsuA_fam"/>
    <property type="match status" value="1"/>
</dbReference>
<dbReference type="GO" id="GO:0042626">
    <property type="term" value="F:ATPase-coupled transmembrane transporter activity"/>
    <property type="evidence" value="ECO:0007669"/>
    <property type="project" value="InterPro"/>
</dbReference>
<comment type="similarity">
    <text evidence="2">Belongs to the bacterial solute-binding protein SsuA/TauA family.</text>
</comment>
<evidence type="ECO:0000259" key="8">
    <source>
        <dbReference type="SMART" id="SM00062"/>
    </source>
</evidence>
<comment type="subcellular location">
    <subcellularLocation>
        <location evidence="1">Periplasm</location>
    </subcellularLocation>
</comment>
<accession>A0A2S4MA50</accession>
<dbReference type="SMART" id="SM00062">
    <property type="entry name" value="PBPb"/>
    <property type="match status" value="1"/>
</dbReference>
<dbReference type="Proteomes" id="UP000237381">
    <property type="component" value="Unassembled WGS sequence"/>
</dbReference>
<feature type="chain" id="PRO_5015745203" description="Putative aliphatic sulfonates-binding protein" evidence="7">
    <location>
        <begin position="40"/>
        <end position="326"/>
    </location>
</feature>
<dbReference type="CDD" id="cd13558">
    <property type="entry name" value="PBP2_SsuA_like_2"/>
    <property type="match status" value="1"/>
</dbReference>
<evidence type="ECO:0000256" key="5">
    <source>
        <dbReference type="ARBA" id="ARBA00055538"/>
    </source>
</evidence>
<sequence>MRRPAARTASRPTRPQPRLQSLSRALLAFAAALPLCVSAATLKVGDQQLQTRGILEASGQLKDVPYEIQWFNFPAAQPLGEALNAGAIDVGGLGDAPLIFAYAAGAKIRAVSAVRYTPVDLAIVVPGNSPIHNAADLKGRRIATTRGSIGHYLAVATLERANLKLTDVTWSFMQPADARAALASGSVDAWATWDPYVALAEARDHTRSIANGVGLSSGLSFEAATDTAIRDKHAELADFLRRVAAAQRWALSHPAEVAAIQSKVTGLPADVLTTVYQRGQWHPVPIDDGVIAEQQRTADLYHRAEVIRTRLDVAPSFDKQFSSAAP</sequence>
<protein>
    <recommendedName>
        <fullName evidence="6">Putative aliphatic sulfonates-binding protein</fullName>
    </recommendedName>
</protein>
<name>A0A2S4MA50_9BURK</name>
<evidence type="ECO:0000256" key="6">
    <source>
        <dbReference type="ARBA" id="ARBA00070228"/>
    </source>
</evidence>
<reference evidence="9 10" key="1">
    <citation type="submission" date="2018-01" db="EMBL/GenBank/DDBJ databases">
        <title>Genomic Encyclopedia of Type Strains, Phase III (KMG-III): the genomes of soil and plant-associated and newly described type strains.</title>
        <authorList>
            <person name="Whitman W."/>
        </authorList>
    </citation>
    <scope>NUCLEOTIDE SEQUENCE [LARGE SCALE GENOMIC DNA]</scope>
    <source>
        <strain evidence="9 10">JCM 18070</strain>
    </source>
</reference>
<dbReference type="PANTHER" id="PTHR30024:SF48">
    <property type="entry name" value="ABC TRANSPORTER SUBSTRATE-BINDING PROTEIN"/>
    <property type="match status" value="1"/>
</dbReference>
<dbReference type="AlphaFoldDB" id="A0A2S4MA50"/>
<dbReference type="EMBL" id="PQGA01000006">
    <property type="protein sequence ID" value="POR51564.1"/>
    <property type="molecule type" value="Genomic_DNA"/>
</dbReference>
<evidence type="ECO:0000313" key="9">
    <source>
        <dbReference type="EMBL" id="POR51564.1"/>
    </source>
</evidence>
<organism evidence="9 10">
    <name type="scientific">Paraburkholderia eburnea</name>
    <dbReference type="NCBI Taxonomy" id="1189126"/>
    <lineage>
        <taxon>Bacteria</taxon>
        <taxon>Pseudomonadati</taxon>
        <taxon>Pseudomonadota</taxon>
        <taxon>Betaproteobacteria</taxon>
        <taxon>Burkholderiales</taxon>
        <taxon>Burkholderiaceae</taxon>
        <taxon>Paraburkholderia</taxon>
    </lineage>
</organism>
<dbReference type="InterPro" id="IPR010067">
    <property type="entry name" value="ABC_SsuA_sub-bd"/>
</dbReference>
<dbReference type="Pfam" id="PF09084">
    <property type="entry name" value="NMT1"/>
    <property type="match status" value="1"/>
</dbReference>
<dbReference type="GO" id="GO:0042597">
    <property type="term" value="C:periplasmic space"/>
    <property type="evidence" value="ECO:0007669"/>
    <property type="project" value="UniProtKB-SubCell"/>
</dbReference>
<dbReference type="RefSeq" id="WP_103704811.1">
    <property type="nucleotide sequence ID" value="NZ_PQGA01000006.1"/>
</dbReference>
<dbReference type="InterPro" id="IPR015168">
    <property type="entry name" value="SsuA/THI5"/>
</dbReference>
<dbReference type="OrthoDB" id="286202at2"/>
<feature type="signal peptide" evidence="7">
    <location>
        <begin position="1"/>
        <end position="39"/>
    </location>
</feature>
<gene>
    <name evidence="9" type="ORF">B0G62_10698</name>
</gene>
<proteinExistence type="inferred from homology"/>
<dbReference type="FunFam" id="3.40.190.10:FF:000050">
    <property type="entry name" value="Sulfonate ABC transporter substrate-binding protein"/>
    <property type="match status" value="1"/>
</dbReference>
<evidence type="ECO:0000313" key="10">
    <source>
        <dbReference type="Proteomes" id="UP000237381"/>
    </source>
</evidence>
<evidence type="ECO:0000256" key="4">
    <source>
        <dbReference type="ARBA" id="ARBA00022729"/>
    </source>
</evidence>
<keyword evidence="10" id="KW-1185">Reference proteome</keyword>
<dbReference type="InterPro" id="IPR001638">
    <property type="entry name" value="Solute-binding_3/MltF_N"/>
</dbReference>
<comment type="caution">
    <text evidence="9">The sequence shown here is derived from an EMBL/GenBank/DDBJ whole genome shotgun (WGS) entry which is preliminary data.</text>
</comment>
<keyword evidence="4 7" id="KW-0732">Signal</keyword>
<dbReference type="PANTHER" id="PTHR30024">
    <property type="entry name" value="ALIPHATIC SULFONATES-BINDING PROTEIN-RELATED"/>
    <property type="match status" value="1"/>
</dbReference>
<comment type="function">
    <text evidence="5">Part of a binding-protein-dependent transport system for aliphatic sulfonates. Putative binding protein.</text>
</comment>
<dbReference type="SUPFAM" id="SSF53850">
    <property type="entry name" value="Periplasmic binding protein-like II"/>
    <property type="match status" value="1"/>
</dbReference>
<evidence type="ECO:0000256" key="1">
    <source>
        <dbReference type="ARBA" id="ARBA00004418"/>
    </source>
</evidence>
<evidence type="ECO:0000256" key="7">
    <source>
        <dbReference type="SAM" id="SignalP"/>
    </source>
</evidence>
<feature type="domain" description="Solute-binding protein family 3/N-terminal" evidence="8">
    <location>
        <begin position="32"/>
        <end position="253"/>
    </location>
</feature>
<dbReference type="Gene3D" id="3.40.190.10">
    <property type="entry name" value="Periplasmic binding protein-like II"/>
    <property type="match status" value="2"/>
</dbReference>